<evidence type="ECO:0000313" key="1">
    <source>
        <dbReference type="EMBL" id="JAP13324.1"/>
    </source>
</evidence>
<dbReference type="AlphaFoldDB" id="A0A0V0GYW6"/>
<accession>A0A0V0GYW6</accession>
<sequence length="70" mass="8167">MADLFELQKSPKQTYRSSKCPAVKIPHNTNGILRHFLCYKSIKWSYRFLLSFPGSCCCEMAWVSTWSKCI</sequence>
<organism evidence="1">
    <name type="scientific">Solanum chacoense</name>
    <name type="common">Chaco potato</name>
    <dbReference type="NCBI Taxonomy" id="4108"/>
    <lineage>
        <taxon>Eukaryota</taxon>
        <taxon>Viridiplantae</taxon>
        <taxon>Streptophyta</taxon>
        <taxon>Embryophyta</taxon>
        <taxon>Tracheophyta</taxon>
        <taxon>Spermatophyta</taxon>
        <taxon>Magnoliopsida</taxon>
        <taxon>eudicotyledons</taxon>
        <taxon>Gunneridae</taxon>
        <taxon>Pentapetalae</taxon>
        <taxon>asterids</taxon>
        <taxon>lamiids</taxon>
        <taxon>Solanales</taxon>
        <taxon>Solanaceae</taxon>
        <taxon>Solanoideae</taxon>
        <taxon>Solaneae</taxon>
        <taxon>Solanum</taxon>
    </lineage>
</organism>
<protein>
    <submittedName>
        <fullName evidence="1">Putative ovule protein</fullName>
    </submittedName>
</protein>
<reference evidence="1" key="1">
    <citation type="submission" date="2015-12" db="EMBL/GenBank/DDBJ databases">
        <title>Gene expression during late stages of embryo sac development: a critical building block for successful pollen-pistil interactions.</title>
        <authorList>
            <person name="Liu Y."/>
            <person name="Joly V."/>
            <person name="Sabar M."/>
            <person name="Matton D.P."/>
        </authorList>
    </citation>
    <scope>NUCLEOTIDE SEQUENCE</scope>
</reference>
<dbReference type="EMBL" id="GEDG01028230">
    <property type="protein sequence ID" value="JAP13324.1"/>
    <property type="molecule type" value="Transcribed_RNA"/>
</dbReference>
<name>A0A0V0GYW6_SOLCH</name>
<proteinExistence type="predicted"/>